<dbReference type="NCBIfam" id="TIGR02986">
    <property type="entry name" value="restrict_Alw26I"/>
    <property type="match status" value="1"/>
</dbReference>
<dbReference type="Pfam" id="PF09665">
    <property type="entry name" value="RE_Alw26IDE"/>
    <property type="match status" value="1"/>
</dbReference>
<protein>
    <submittedName>
        <fullName evidence="1">BsmAI endonuclease</fullName>
    </submittedName>
</protein>
<name>Q6UQ64_GEOSE</name>
<gene>
    <name evidence="1" type="primary">bsmAIR</name>
</gene>
<dbReference type="InterPro" id="IPR014328">
    <property type="entry name" value="Restrct_endonuc_II_Alw26I"/>
</dbReference>
<dbReference type="AlphaFoldDB" id="Q6UQ64"/>
<reference evidence="1" key="1">
    <citation type="journal article" date="2004" name="J. Mol. Biol.">
        <title>Engineering strand-specific DNA nicking enzymes from the type IIS restriction endonucleases BsaI, BsmBI, and BsmAI.</title>
        <authorList>
            <person name="Zhu Z."/>
            <person name="Samuelson J.C."/>
            <person name="Zhou J."/>
            <person name="Dore A."/>
            <person name="Xu S.Y."/>
        </authorList>
    </citation>
    <scope>NUCLEOTIDE SEQUENCE</scope>
</reference>
<dbReference type="REBASE" id="387">
    <property type="entry name" value="BsmAI"/>
</dbReference>
<proteinExistence type="predicted"/>
<sequence length="465" mass="54697">MAREEREWHPKFIEYMDFIIQHPNYKGLPITKKSDGSWSWFGTKKTQIGKARIAWCENKAKELGFPIEPGVYANVMREIHPTKWKVCQTCGHSMSIYYHYPSANFLKALKKEFGVEYTEVDHIADIWDDLLSRGFSNNKIASFLIKKGELDLNAKTSSKDEVIYELESVCRNKGKKILSPGAMSNFPDRFDGFHTYNRCCRASQDKGRSKENLKSYTKDRRAYEYWSDGNIHAANQFMGSPFFNNISADHIGPISLGFVHDPRYLQPMSGGDNSSKRDRLQLDDIEKIIETEKRTNVYPMSWYSKLIWEYIKKNYSTHKSLISGVYRDALKQNMSNFMYILWYILEHCNQDGEHFLEEALLKPNYDYFQYSYTFNELGEIVSINPRHFTDRNQYETERYKRIAFESVYDYNEKENRNIKANLIDNEQRMLNKLCQEISSGVPVEQCKKLLIELMEVIQKRIISTL</sequence>
<keyword evidence="1" id="KW-0255">Endonuclease</keyword>
<evidence type="ECO:0000313" key="1">
    <source>
        <dbReference type="EMBL" id="AAQ72363.1"/>
    </source>
</evidence>
<keyword evidence="1" id="KW-0378">Hydrolase</keyword>
<dbReference type="GO" id="GO:0004519">
    <property type="term" value="F:endonuclease activity"/>
    <property type="evidence" value="ECO:0007669"/>
    <property type="project" value="UniProtKB-KW"/>
</dbReference>
<keyword evidence="1" id="KW-0540">Nuclease</keyword>
<accession>Q6UQ64</accession>
<dbReference type="EMBL" id="AY364324">
    <property type="protein sequence ID" value="AAQ72363.1"/>
    <property type="molecule type" value="Genomic_DNA"/>
</dbReference>
<organism evidence="1">
    <name type="scientific">Geobacillus stearothermophilus</name>
    <name type="common">Bacillus stearothermophilus</name>
    <dbReference type="NCBI Taxonomy" id="1422"/>
    <lineage>
        <taxon>Bacteria</taxon>
        <taxon>Bacillati</taxon>
        <taxon>Bacillota</taxon>
        <taxon>Bacilli</taxon>
        <taxon>Bacillales</taxon>
        <taxon>Anoxybacillaceae</taxon>
        <taxon>Geobacillus</taxon>
    </lineage>
</organism>